<keyword evidence="18" id="KW-0833">Ubl conjugation pathway</keyword>
<evidence type="ECO:0000256" key="15">
    <source>
        <dbReference type="ARBA" id="ARBA00022687"/>
    </source>
</evidence>
<evidence type="ECO:0000313" key="32">
    <source>
        <dbReference type="EMBL" id="KAK5605992.1"/>
    </source>
</evidence>
<evidence type="ECO:0000256" key="4">
    <source>
        <dbReference type="ARBA" id="ARBA00004300"/>
    </source>
</evidence>
<dbReference type="PANTHER" id="PTHR11830">
    <property type="entry name" value="40S RIBOSOMAL PROTEIN S3A"/>
    <property type="match status" value="1"/>
</dbReference>
<dbReference type="InterPro" id="IPR000938">
    <property type="entry name" value="CAP-Gly_domain"/>
</dbReference>
<evidence type="ECO:0000256" key="19">
    <source>
        <dbReference type="ARBA" id="ARBA00022801"/>
    </source>
</evidence>
<evidence type="ECO:0000256" key="1">
    <source>
        <dbReference type="ARBA" id="ARBA00000707"/>
    </source>
</evidence>
<comment type="caution">
    <text evidence="32">The sequence shown here is derived from an EMBL/GenBank/DDBJ whole genome shotgun (WGS) entry which is preliminary data.</text>
</comment>
<keyword evidence="12" id="KW-0597">Phosphoprotein</keyword>
<dbReference type="GO" id="GO:0005819">
    <property type="term" value="C:spindle"/>
    <property type="evidence" value="ECO:0007669"/>
    <property type="project" value="UniProtKB-SubCell"/>
</dbReference>
<evidence type="ECO:0000256" key="16">
    <source>
        <dbReference type="ARBA" id="ARBA00022701"/>
    </source>
</evidence>
<evidence type="ECO:0000256" key="2">
    <source>
        <dbReference type="ARBA" id="ARBA00004120"/>
    </source>
</evidence>
<dbReference type="GO" id="GO:0004843">
    <property type="term" value="F:cysteine-type deubiquitinase activity"/>
    <property type="evidence" value="ECO:0007669"/>
    <property type="project" value="UniProtKB-EC"/>
</dbReference>
<evidence type="ECO:0000256" key="5">
    <source>
        <dbReference type="ARBA" id="ARBA00004413"/>
    </source>
</evidence>
<comment type="subcellular location">
    <subcellularLocation>
        <location evidence="5">Cell membrane</location>
        <topology evidence="5">Peripheral membrane protein</topology>
        <orientation evidence="5">Cytoplasmic side</orientation>
    </subcellularLocation>
    <subcellularLocation>
        <location evidence="2">Cytoplasm</location>
        <location evidence="2">Cytoskeleton</location>
        <location evidence="2">Cilium basal body</location>
    </subcellularLocation>
    <subcellularLocation>
        <location evidence="4">Cytoplasm</location>
        <location evidence="4">Cytoskeleton</location>
        <location evidence="4">Microtubule organizing center</location>
        <location evidence="4">Centrosome</location>
    </subcellularLocation>
    <subcellularLocation>
        <location evidence="3">Cytoplasm</location>
        <location evidence="3">Cytoskeleton</location>
        <location evidence="3">Spindle</location>
    </subcellularLocation>
    <subcellularLocation>
        <location evidence="6">Cytoplasm</location>
        <location evidence="6">Perinuclear region</location>
    </subcellularLocation>
</comment>
<dbReference type="GO" id="GO:0016055">
    <property type="term" value="P:Wnt signaling pathway"/>
    <property type="evidence" value="ECO:0007669"/>
    <property type="project" value="UniProtKB-KW"/>
</dbReference>
<dbReference type="GO" id="GO:0005886">
    <property type="term" value="C:plasma membrane"/>
    <property type="evidence" value="ECO:0007669"/>
    <property type="project" value="UniProtKB-SubCell"/>
</dbReference>
<gene>
    <name evidence="32" type="ORF">CRENBAI_002421</name>
</gene>
<keyword evidence="10" id="KW-1003">Cell membrane</keyword>
<evidence type="ECO:0000256" key="25">
    <source>
        <dbReference type="ARBA" id="ARBA00023273"/>
    </source>
</evidence>
<keyword evidence="23" id="KW-0391">Immunity</keyword>
<sequence>MNSSDYVYFIITEKPKTPTHIKPGSICYISGYSYRAEVSTRGSLKWLPVESLDSHYSLSYDKACMQKLDAGEADLLLACQPESDRLNWFRNTDAVQIASTLTVGTEVMVEEDGEKLRGIIRYIGPMIDPNYSHPITGRYFGIELQGADKGKGSTNGTFGSKKCFSCEKNCGVFAPFSRVRPVVPTSHSPSMSRHHAQQQTEGIIPGDSVMFFFKDEYRFGMVVDIQEEAGKPMVRISTDMDENGKRGGELKLPLCMVTKGEIPSGSESMDIDSPPVEKHTDLSISLNSVVEVTLGKGNSYGIIHWIGQLPDREDLMVGLELEEDLGVSDGTFKGMRYFTCPPRRALFVKWQSCRPDSRFQNISATNKKMLELDKKEEDADHSTCKVETVPPISTEQVDQLLIGRMKGIQGHCNSCYMDATLFGLFSCSSVLDSMLFKSTTPQDAPIQRILLHDIVNPLRSKGFVHGRHIMKFREQLQDHGYSRSFTTDEKDPEEFLIIVMHHILALEALLKLSAAGKVQESYCYQIFLDQNHRLVLPTVQQLLEHSFHSAGLKLAEVPSCLILQMPRFGKKFKMFDKIIPSLELDITDLLSEGPQQCIMCGHLAVEECADCFQDSAFSSMGFKVFCKTCSAQVHSHPQRISHQPATLVIPKGYLHRSIPHSLSRDRLELFAVLCIETSHYVSFVKHGPNSEDWIFFDSMADREGETDGFNIPEVQACPEVGTYLKMSPAELANQVPRDMKGVAKRLFCDAYMYLYQSTSMCLYR</sequence>
<name>A0AAV9RBT9_9TELE</name>
<evidence type="ECO:0000256" key="22">
    <source>
        <dbReference type="ARBA" id="ARBA00022843"/>
    </source>
</evidence>
<dbReference type="PROSITE" id="PS00972">
    <property type="entry name" value="USP_1"/>
    <property type="match status" value="1"/>
</dbReference>
<evidence type="ECO:0000256" key="28">
    <source>
        <dbReference type="ARBA" id="ARBA00032487"/>
    </source>
</evidence>
<dbReference type="EC" id="3.4.19.12" evidence="8"/>
<evidence type="ECO:0000256" key="9">
    <source>
        <dbReference type="ARBA" id="ARBA00018699"/>
    </source>
</evidence>
<dbReference type="GO" id="GO:0005813">
    <property type="term" value="C:centrosome"/>
    <property type="evidence" value="ECO:0007669"/>
    <property type="project" value="UniProtKB-SubCell"/>
</dbReference>
<dbReference type="Gene3D" id="2.30.30.190">
    <property type="entry name" value="CAP Gly-rich-like domain"/>
    <property type="match status" value="2"/>
</dbReference>
<evidence type="ECO:0000256" key="26">
    <source>
        <dbReference type="ARBA" id="ARBA00030882"/>
    </source>
</evidence>
<dbReference type="GO" id="GO:0045087">
    <property type="term" value="P:innate immune response"/>
    <property type="evidence" value="ECO:0007669"/>
    <property type="project" value="UniProtKB-KW"/>
</dbReference>
<keyword evidence="20" id="KW-0788">Thiol protease</keyword>
<dbReference type="InterPro" id="IPR018200">
    <property type="entry name" value="USP_CS"/>
</dbReference>
<feature type="domain" description="USP" evidence="30">
    <location>
        <begin position="406"/>
        <end position="758"/>
    </location>
</feature>
<keyword evidence="33" id="KW-1185">Reference proteome</keyword>
<dbReference type="InterPro" id="IPR038765">
    <property type="entry name" value="Papain-like_cys_pep_sf"/>
</dbReference>
<keyword evidence="19" id="KW-0378">Hydrolase</keyword>
<reference evidence="32 33" key="1">
    <citation type="submission" date="2021-06" db="EMBL/GenBank/DDBJ databases">
        <authorList>
            <person name="Palmer J.M."/>
        </authorList>
    </citation>
    <scope>NUCLEOTIDE SEQUENCE [LARGE SCALE GENOMIC DNA]</scope>
    <source>
        <strain evidence="32 33">MEX-2019</strain>
        <tissue evidence="32">Muscle</tissue>
    </source>
</reference>
<organism evidence="32 33">
    <name type="scientific">Crenichthys baileyi</name>
    <name type="common">White River springfish</name>
    <dbReference type="NCBI Taxonomy" id="28760"/>
    <lineage>
        <taxon>Eukaryota</taxon>
        <taxon>Metazoa</taxon>
        <taxon>Chordata</taxon>
        <taxon>Craniata</taxon>
        <taxon>Vertebrata</taxon>
        <taxon>Euteleostomi</taxon>
        <taxon>Actinopterygii</taxon>
        <taxon>Neopterygii</taxon>
        <taxon>Teleostei</taxon>
        <taxon>Neoteleostei</taxon>
        <taxon>Acanthomorphata</taxon>
        <taxon>Ovalentaria</taxon>
        <taxon>Atherinomorphae</taxon>
        <taxon>Cyprinodontiformes</taxon>
        <taxon>Goodeidae</taxon>
        <taxon>Crenichthys</taxon>
    </lineage>
</organism>
<keyword evidence="17" id="KW-0479">Metal-binding</keyword>
<comment type="subunit">
    <text evidence="29">Interacts (via CAP-Gly domain) with IKBKG/NEMO (via proline-rich C-terminal region). Interacts with TRAF2 and TRIP. Interacts with PLK1, DVL1, DVL3, MAVS, TBK1, IKKE and RIGI. Interacts (via CAP-Gly domain) with microtubules. Interacts with HDAC6 and BCL3. Interacts with MAP3K7. Identified in a complex with TRAF6 and SQSTM1. Interacts with OPTN and SQSTM1. Interacts with CEP350. Interacts with RNF31; the interaction is indirect and is mediated via SPATA2. Interacts with SPATA2 (via the PUB domain); the interaction is direct and recruits CYLD to the LUBAC complex, thereby regulating TNF-alpha-induced necroptosis.</text>
</comment>
<keyword evidence="13" id="KW-0399">Innate immunity</keyword>
<keyword evidence="16" id="KW-0493">Microtubule</keyword>
<dbReference type="EMBL" id="JAHHUM010002126">
    <property type="protein sequence ID" value="KAK5605992.1"/>
    <property type="molecule type" value="Genomic_DNA"/>
</dbReference>
<dbReference type="GO" id="GO:0005874">
    <property type="term" value="C:microtubule"/>
    <property type="evidence" value="ECO:0007669"/>
    <property type="project" value="UniProtKB-KW"/>
</dbReference>
<dbReference type="SUPFAM" id="SSF74924">
    <property type="entry name" value="Cap-Gly domain"/>
    <property type="match status" value="2"/>
</dbReference>
<dbReference type="GO" id="GO:0048471">
    <property type="term" value="C:perinuclear region of cytoplasm"/>
    <property type="evidence" value="ECO:0007669"/>
    <property type="project" value="UniProtKB-SubCell"/>
</dbReference>
<evidence type="ECO:0000256" key="20">
    <source>
        <dbReference type="ARBA" id="ARBA00022807"/>
    </source>
</evidence>
<dbReference type="SMART" id="SM01052">
    <property type="entry name" value="CAP_GLY"/>
    <property type="match status" value="2"/>
</dbReference>
<dbReference type="InterPro" id="IPR001394">
    <property type="entry name" value="Peptidase_C19_UCH"/>
</dbReference>
<dbReference type="Gene3D" id="3.90.70.10">
    <property type="entry name" value="Cysteine proteinases"/>
    <property type="match status" value="1"/>
</dbReference>
<dbReference type="FunFam" id="2.30.30.190:FF:000021">
    <property type="entry name" value="Cylindromatosis (turban tumor syndrome), like"/>
    <property type="match status" value="1"/>
</dbReference>
<dbReference type="Pfam" id="PF01302">
    <property type="entry name" value="CAP_GLY"/>
    <property type="match status" value="2"/>
</dbReference>
<comment type="catalytic activity">
    <reaction evidence="1">
        <text>Thiol-dependent hydrolysis of ester, thioester, amide, peptide and isopeptide bonds formed by the C-terminal Gly of ubiquitin (a 76-residue protein attached to proteins as an intracellular targeting signal).</text>
        <dbReference type="EC" id="3.4.19.12"/>
    </reaction>
</comment>
<evidence type="ECO:0000256" key="17">
    <source>
        <dbReference type="ARBA" id="ARBA00022723"/>
    </source>
</evidence>
<dbReference type="PROSITE" id="PS50245">
    <property type="entry name" value="CAP_GLY_2"/>
    <property type="match status" value="1"/>
</dbReference>
<dbReference type="Pfam" id="PF00443">
    <property type="entry name" value="UCH"/>
    <property type="match status" value="1"/>
</dbReference>
<dbReference type="AlphaFoldDB" id="A0AAV9RBT9"/>
<evidence type="ECO:0000256" key="24">
    <source>
        <dbReference type="ARBA" id="ARBA00023136"/>
    </source>
</evidence>
<evidence type="ECO:0000256" key="6">
    <source>
        <dbReference type="ARBA" id="ARBA00004556"/>
    </source>
</evidence>
<accession>A0AAV9RBT9</accession>
<feature type="domain" description="CAP-Gly" evidence="31">
    <location>
        <begin position="307"/>
        <end position="349"/>
    </location>
</feature>
<dbReference type="SUPFAM" id="SSF54001">
    <property type="entry name" value="Cysteine proteinases"/>
    <property type="match status" value="1"/>
</dbReference>
<dbReference type="FunFam" id="3.90.70.10:FF:000009">
    <property type="entry name" value="Putative ubiquitin carboxyl-terminal hydrolase CYLD"/>
    <property type="match status" value="1"/>
</dbReference>
<evidence type="ECO:0000256" key="11">
    <source>
        <dbReference type="ARBA" id="ARBA00022490"/>
    </source>
</evidence>
<evidence type="ECO:0000259" key="31">
    <source>
        <dbReference type="PROSITE" id="PS50245"/>
    </source>
</evidence>
<evidence type="ECO:0000256" key="13">
    <source>
        <dbReference type="ARBA" id="ARBA00022588"/>
    </source>
</evidence>
<protein>
    <recommendedName>
        <fullName evidence="9">Ubiquitin carboxyl-terminal hydrolase CYLD</fullName>
        <ecNumber evidence="8">3.4.19.12</ecNumber>
    </recommendedName>
    <alternativeName>
        <fullName evidence="26">Deubiquitinating enzyme CYLD</fullName>
    </alternativeName>
    <alternativeName>
        <fullName evidence="27">Ubiquitin thioesterase CYLD</fullName>
    </alternativeName>
    <alternativeName>
        <fullName evidence="28">Ubiquitin-specific-processing protease CYLD</fullName>
    </alternativeName>
</protein>
<keyword evidence="22" id="KW-0832">Ubl conjugation</keyword>
<proteinExistence type="inferred from homology"/>
<evidence type="ECO:0000256" key="3">
    <source>
        <dbReference type="ARBA" id="ARBA00004186"/>
    </source>
</evidence>
<dbReference type="InterPro" id="IPR036859">
    <property type="entry name" value="CAP-Gly_dom_sf"/>
</dbReference>
<keyword evidence="21" id="KW-0862">Zinc</keyword>
<evidence type="ECO:0000256" key="21">
    <source>
        <dbReference type="ARBA" id="ARBA00022833"/>
    </source>
</evidence>
<dbReference type="GO" id="GO:0046872">
    <property type="term" value="F:metal ion binding"/>
    <property type="evidence" value="ECO:0007669"/>
    <property type="project" value="UniProtKB-KW"/>
</dbReference>
<keyword evidence="25" id="KW-0966">Cell projection</keyword>
<evidence type="ECO:0000256" key="14">
    <source>
        <dbReference type="ARBA" id="ARBA00022670"/>
    </source>
</evidence>
<dbReference type="PROSITE" id="PS50235">
    <property type="entry name" value="USP_3"/>
    <property type="match status" value="1"/>
</dbReference>
<evidence type="ECO:0000256" key="23">
    <source>
        <dbReference type="ARBA" id="ARBA00022859"/>
    </source>
</evidence>
<keyword evidence="15" id="KW-0879">Wnt signaling pathway</keyword>
<evidence type="ECO:0000256" key="27">
    <source>
        <dbReference type="ARBA" id="ARBA00031094"/>
    </source>
</evidence>
<evidence type="ECO:0000256" key="12">
    <source>
        <dbReference type="ARBA" id="ARBA00022553"/>
    </source>
</evidence>
<dbReference type="GO" id="GO:0016579">
    <property type="term" value="P:protein deubiquitination"/>
    <property type="evidence" value="ECO:0007669"/>
    <property type="project" value="InterPro"/>
</dbReference>
<keyword evidence="24" id="KW-0472">Membrane</keyword>
<evidence type="ECO:0000256" key="18">
    <source>
        <dbReference type="ARBA" id="ARBA00022786"/>
    </source>
</evidence>
<evidence type="ECO:0000313" key="33">
    <source>
        <dbReference type="Proteomes" id="UP001311232"/>
    </source>
</evidence>
<dbReference type="Proteomes" id="UP001311232">
    <property type="component" value="Unassembled WGS sequence"/>
</dbReference>
<evidence type="ECO:0000259" key="30">
    <source>
        <dbReference type="PROSITE" id="PS50235"/>
    </source>
</evidence>
<comment type="similarity">
    <text evidence="7">Belongs to the peptidase C19 family.</text>
</comment>
<dbReference type="InterPro" id="IPR028889">
    <property type="entry name" value="USP"/>
</dbReference>
<keyword evidence="11" id="KW-0963">Cytoplasm</keyword>
<keyword evidence="14" id="KW-0645">Protease</keyword>
<dbReference type="GO" id="GO:0006508">
    <property type="term" value="P:proteolysis"/>
    <property type="evidence" value="ECO:0007669"/>
    <property type="project" value="UniProtKB-KW"/>
</dbReference>
<evidence type="ECO:0000256" key="7">
    <source>
        <dbReference type="ARBA" id="ARBA00009085"/>
    </source>
</evidence>
<evidence type="ECO:0000256" key="10">
    <source>
        <dbReference type="ARBA" id="ARBA00022475"/>
    </source>
</evidence>
<evidence type="ECO:0000256" key="29">
    <source>
        <dbReference type="ARBA" id="ARBA00046580"/>
    </source>
</evidence>
<evidence type="ECO:0000256" key="8">
    <source>
        <dbReference type="ARBA" id="ARBA00012759"/>
    </source>
</evidence>